<dbReference type="AlphaFoldDB" id="A0AAW9RYR0"/>
<dbReference type="InterPro" id="IPR036250">
    <property type="entry name" value="AcylCo_DH-like_C"/>
</dbReference>
<feature type="domain" description="Acyl-CoA dehydrogenase/oxidase C-terminal" evidence="4">
    <location>
        <begin position="198"/>
        <end position="314"/>
    </location>
</feature>
<evidence type="ECO:0000259" key="4">
    <source>
        <dbReference type="Pfam" id="PF00441"/>
    </source>
</evidence>
<comment type="caution">
    <text evidence="5">The sequence shown here is derived from an EMBL/GenBank/DDBJ whole genome shotgun (WGS) entry which is preliminary data.</text>
</comment>
<keyword evidence="1" id="KW-0285">Flavoprotein</keyword>
<keyword evidence="3" id="KW-0560">Oxidoreductase</keyword>
<keyword evidence="6" id="KW-1185">Reference proteome</keyword>
<evidence type="ECO:0000313" key="6">
    <source>
        <dbReference type="Proteomes" id="UP001378188"/>
    </source>
</evidence>
<protein>
    <submittedName>
        <fullName evidence="5">Acyl-CoA dehydrogenase family protein</fullName>
    </submittedName>
</protein>
<dbReference type="PANTHER" id="PTHR43884:SF20">
    <property type="entry name" value="ACYL-COA DEHYDROGENASE FADE28"/>
    <property type="match status" value="1"/>
</dbReference>
<dbReference type="Proteomes" id="UP001378188">
    <property type="component" value="Unassembled WGS sequence"/>
</dbReference>
<dbReference type="SUPFAM" id="SSF47203">
    <property type="entry name" value="Acyl-CoA dehydrogenase C-terminal domain-like"/>
    <property type="match status" value="1"/>
</dbReference>
<organism evidence="5 6">
    <name type="scientific">Microbaculum marinum</name>
    <dbReference type="NCBI Taxonomy" id="1764581"/>
    <lineage>
        <taxon>Bacteria</taxon>
        <taxon>Pseudomonadati</taxon>
        <taxon>Pseudomonadota</taxon>
        <taxon>Alphaproteobacteria</taxon>
        <taxon>Hyphomicrobiales</taxon>
        <taxon>Tepidamorphaceae</taxon>
        <taxon>Microbaculum</taxon>
    </lineage>
</organism>
<dbReference type="RefSeq" id="WP_340330710.1">
    <property type="nucleotide sequence ID" value="NZ_JAZHOF010000006.1"/>
</dbReference>
<dbReference type="GO" id="GO:0003995">
    <property type="term" value="F:acyl-CoA dehydrogenase activity"/>
    <property type="evidence" value="ECO:0007669"/>
    <property type="project" value="TreeGrafter"/>
</dbReference>
<dbReference type="Pfam" id="PF00441">
    <property type="entry name" value="Acyl-CoA_dh_1"/>
    <property type="match status" value="1"/>
</dbReference>
<accession>A0AAW9RYR0</accession>
<evidence type="ECO:0000256" key="2">
    <source>
        <dbReference type="ARBA" id="ARBA00022827"/>
    </source>
</evidence>
<dbReference type="InterPro" id="IPR009075">
    <property type="entry name" value="AcylCo_DH/oxidase_C"/>
</dbReference>
<name>A0AAW9RYR0_9HYPH</name>
<reference evidence="5 6" key="1">
    <citation type="submission" date="2024-02" db="EMBL/GenBank/DDBJ databases">
        <title>Genome analysis and characterization of Microbaculum marinisediminis sp. nov., isolated from marine sediment.</title>
        <authorList>
            <person name="Du Z.-J."/>
            <person name="Ye Y.-Q."/>
            <person name="Zhang Z.-R."/>
            <person name="Yuan S.-M."/>
            <person name="Zhang X.-Y."/>
        </authorList>
    </citation>
    <scope>NUCLEOTIDE SEQUENCE [LARGE SCALE GENOMIC DNA]</scope>
    <source>
        <strain evidence="5 6">SDUM1044001</strain>
    </source>
</reference>
<proteinExistence type="predicted"/>
<dbReference type="Gene3D" id="1.20.140.10">
    <property type="entry name" value="Butyryl-CoA Dehydrogenase, subunit A, domain 3"/>
    <property type="match status" value="1"/>
</dbReference>
<dbReference type="PANTHER" id="PTHR43884">
    <property type="entry name" value="ACYL-COA DEHYDROGENASE"/>
    <property type="match status" value="1"/>
</dbReference>
<dbReference type="EMBL" id="JAZHOF010000006">
    <property type="protein sequence ID" value="MEJ8573018.1"/>
    <property type="molecule type" value="Genomic_DNA"/>
</dbReference>
<evidence type="ECO:0000256" key="3">
    <source>
        <dbReference type="ARBA" id="ARBA00023002"/>
    </source>
</evidence>
<evidence type="ECO:0000313" key="5">
    <source>
        <dbReference type="EMBL" id="MEJ8573018.1"/>
    </source>
</evidence>
<gene>
    <name evidence="5" type="ORF">V3328_16120</name>
</gene>
<keyword evidence="2" id="KW-0274">FAD</keyword>
<evidence type="ECO:0000256" key="1">
    <source>
        <dbReference type="ARBA" id="ARBA00022630"/>
    </source>
</evidence>
<sequence length="342" mass="35384">MDFDFSFEQRQIAGSVARMLDSFPVITDHPPHPYPAESLVRAAAETGVFATDGDAFLLGHVDAVAVAIEVGRRLPAAPLVEMLAAGLGLSGSSAPVEAALADGGVLGVAVDGQLALENGAASGRVLVPFAAEAATILAPCATADGRRWITVETGNAELAPAAVLDIATDARWVSVTGAAADPGNAPAPGTFEDALAVLVLAEMTGSAAACLEQTVAYVGDRTQFGRPVGANQAVKHIAADAAVALEGMKAAVEYAAWCLDQGDLDSRGDARRALLTARAFVGDHARRIAEACVQMHGGIAFTWDHGVHRYLKRIAYRRSTIARPRQGRAGLADILLDGIETC</sequence>